<organism evidence="4 5">
    <name type="scientific">Luedemannella flava</name>
    <dbReference type="NCBI Taxonomy" id="349316"/>
    <lineage>
        <taxon>Bacteria</taxon>
        <taxon>Bacillati</taxon>
        <taxon>Actinomycetota</taxon>
        <taxon>Actinomycetes</taxon>
        <taxon>Micromonosporales</taxon>
        <taxon>Micromonosporaceae</taxon>
        <taxon>Luedemannella</taxon>
    </lineage>
</organism>
<proteinExistence type="predicted"/>
<feature type="modified residue" description="4-aspartylphosphate" evidence="2">
    <location>
        <position position="57"/>
    </location>
</feature>
<feature type="domain" description="Response regulatory" evidence="3">
    <location>
        <begin position="6"/>
        <end position="122"/>
    </location>
</feature>
<evidence type="ECO:0000256" key="2">
    <source>
        <dbReference type="PROSITE-ProRule" id="PRU00169"/>
    </source>
</evidence>
<reference evidence="5" key="1">
    <citation type="journal article" date="2019" name="Int. J. Syst. Evol. Microbiol.">
        <title>The Global Catalogue of Microorganisms (GCM) 10K type strain sequencing project: providing services to taxonomists for standard genome sequencing and annotation.</title>
        <authorList>
            <consortium name="The Broad Institute Genomics Platform"/>
            <consortium name="The Broad Institute Genome Sequencing Center for Infectious Disease"/>
            <person name="Wu L."/>
            <person name="Ma J."/>
        </authorList>
    </citation>
    <scope>NUCLEOTIDE SEQUENCE [LARGE SCALE GENOMIC DNA]</scope>
    <source>
        <strain evidence="5">JCM 13250</strain>
    </source>
</reference>
<dbReference type="InterPro" id="IPR001789">
    <property type="entry name" value="Sig_transdc_resp-reg_receiver"/>
</dbReference>
<evidence type="ECO:0000313" key="4">
    <source>
        <dbReference type="EMBL" id="GAA1800838.1"/>
    </source>
</evidence>
<dbReference type="PROSITE" id="PS50110">
    <property type="entry name" value="RESPONSE_REGULATORY"/>
    <property type="match status" value="1"/>
</dbReference>
<evidence type="ECO:0000256" key="1">
    <source>
        <dbReference type="ARBA" id="ARBA00022553"/>
    </source>
</evidence>
<dbReference type="SUPFAM" id="SSF52172">
    <property type="entry name" value="CheY-like"/>
    <property type="match status" value="1"/>
</dbReference>
<dbReference type="RefSeq" id="WP_344129278.1">
    <property type="nucleotide sequence ID" value="NZ_BAAALT010000058.1"/>
</dbReference>
<evidence type="ECO:0000313" key="5">
    <source>
        <dbReference type="Proteomes" id="UP001500218"/>
    </source>
</evidence>
<dbReference type="Pfam" id="PF00072">
    <property type="entry name" value="Response_reg"/>
    <property type="match status" value="1"/>
</dbReference>
<dbReference type="PANTHER" id="PTHR44591:SF18">
    <property type="entry name" value="REGULATORY PROTEIN"/>
    <property type="match status" value="1"/>
</dbReference>
<dbReference type="Proteomes" id="UP001500218">
    <property type="component" value="Unassembled WGS sequence"/>
</dbReference>
<dbReference type="InterPro" id="IPR011006">
    <property type="entry name" value="CheY-like_superfamily"/>
</dbReference>
<dbReference type="EMBL" id="BAAALT010000058">
    <property type="protein sequence ID" value="GAA1800838.1"/>
    <property type="molecule type" value="Genomic_DNA"/>
</dbReference>
<protein>
    <recommendedName>
        <fullName evidence="3">Response regulatory domain-containing protein</fullName>
    </recommendedName>
</protein>
<sequence>MLHQGNVLVVDDDEDLREIICRLLRRAGYTVRAAGTATEALPHCHPESGPLDLLVADLGLPGIDGLDLCDAARRLRADLAVLYVTGTPRAELDRLGLLPSDAAFVQKPFTAATLVSAVRAATTGHASPGHAA</sequence>
<gene>
    <name evidence="4" type="ORF">GCM10009682_23090</name>
</gene>
<dbReference type="InterPro" id="IPR050595">
    <property type="entry name" value="Bact_response_regulator"/>
</dbReference>
<accession>A0ABP4Y2N8</accession>
<dbReference type="Gene3D" id="3.40.50.2300">
    <property type="match status" value="1"/>
</dbReference>
<keyword evidence="5" id="KW-1185">Reference proteome</keyword>
<name>A0ABP4Y2N8_9ACTN</name>
<dbReference type="PANTHER" id="PTHR44591">
    <property type="entry name" value="STRESS RESPONSE REGULATOR PROTEIN 1"/>
    <property type="match status" value="1"/>
</dbReference>
<keyword evidence="1 2" id="KW-0597">Phosphoprotein</keyword>
<dbReference type="SMART" id="SM00448">
    <property type="entry name" value="REC"/>
    <property type="match status" value="1"/>
</dbReference>
<evidence type="ECO:0000259" key="3">
    <source>
        <dbReference type="PROSITE" id="PS50110"/>
    </source>
</evidence>
<comment type="caution">
    <text evidence="4">The sequence shown here is derived from an EMBL/GenBank/DDBJ whole genome shotgun (WGS) entry which is preliminary data.</text>
</comment>